<dbReference type="AlphaFoldDB" id="A0AAV1CU33"/>
<reference evidence="2" key="1">
    <citation type="submission" date="2023-03" db="EMBL/GenBank/DDBJ databases">
        <authorList>
            <person name="Julca I."/>
        </authorList>
    </citation>
    <scope>NUCLEOTIDE SEQUENCE</scope>
</reference>
<name>A0AAV1CU33_OLDCO</name>
<dbReference type="EMBL" id="OX459120">
    <property type="protein sequence ID" value="CAI9099116.1"/>
    <property type="molecule type" value="Genomic_DNA"/>
</dbReference>
<dbReference type="PANTHER" id="PTHR35546:SF115">
    <property type="entry name" value="F-BOX DOMAIN-CONTAINING PROTEIN"/>
    <property type="match status" value="1"/>
</dbReference>
<sequence length="302" mass="35283">MPPELNFFSHCEEYVNPMSSIVSHFRDYFDVSQILGFHSCNGLVAIAMKLNDRTEIFVYNPTTRKHKHIIPRIYAPKLLDVESLFSPQDDSPFQGLNIAFDPLRSDQYKLMYVWIEHLWIRFTIFASDTQVWTVSNCTPGDPQELIYFEKGTLWNKNLHWLSSGWYTLGFDLENGGEKEIIVPPPRGVESHFSQNIFFFRVSGKDLCVIGLKDPELLLFGVYTMEFDYSGWNLKYNLDIGPLKNLYPSLVVEEPGERCMRWFLEWNFSVLSCIVVKDNEKKPKLLVSFLEKILSFDMQEMIL</sequence>
<dbReference type="InterPro" id="IPR006527">
    <property type="entry name" value="F-box-assoc_dom_typ1"/>
</dbReference>
<dbReference type="InterPro" id="IPR055290">
    <property type="entry name" value="At3g26010-like"/>
</dbReference>
<evidence type="ECO:0000313" key="2">
    <source>
        <dbReference type="EMBL" id="CAI9099116.1"/>
    </source>
</evidence>
<evidence type="ECO:0000313" key="3">
    <source>
        <dbReference type="Proteomes" id="UP001161247"/>
    </source>
</evidence>
<protein>
    <submittedName>
        <fullName evidence="2">OLC1v1035887C1</fullName>
    </submittedName>
</protein>
<dbReference type="Proteomes" id="UP001161247">
    <property type="component" value="Chromosome 3"/>
</dbReference>
<keyword evidence="3" id="KW-1185">Reference proteome</keyword>
<evidence type="ECO:0000259" key="1">
    <source>
        <dbReference type="Pfam" id="PF07734"/>
    </source>
</evidence>
<feature type="domain" description="F-box associated beta-propeller type 1" evidence="1">
    <location>
        <begin position="28"/>
        <end position="184"/>
    </location>
</feature>
<organism evidence="2 3">
    <name type="scientific">Oldenlandia corymbosa var. corymbosa</name>
    <dbReference type="NCBI Taxonomy" id="529605"/>
    <lineage>
        <taxon>Eukaryota</taxon>
        <taxon>Viridiplantae</taxon>
        <taxon>Streptophyta</taxon>
        <taxon>Embryophyta</taxon>
        <taxon>Tracheophyta</taxon>
        <taxon>Spermatophyta</taxon>
        <taxon>Magnoliopsida</taxon>
        <taxon>eudicotyledons</taxon>
        <taxon>Gunneridae</taxon>
        <taxon>Pentapetalae</taxon>
        <taxon>asterids</taxon>
        <taxon>lamiids</taxon>
        <taxon>Gentianales</taxon>
        <taxon>Rubiaceae</taxon>
        <taxon>Rubioideae</taxon>
        <taxon>Spermacoceae</taxon>
        <taxon>Hedyotis-Oldenlandia complex</taxon>
        <taxon>Oldenlandia</taxon>
    </lineage>
</organism>
<gene>
    <name evidence="2" type="ORF">OLC1_LOCUS9197</name>
</gene>
<accession>A0AAV1CU33</accession>
<dbReference type="PANTHER" id="PTHR35546">
    <property type="entry name" value="F-BOX PROTEIN INTERACTION DOMAIN PROTEIN-RELATED"/>
    <property type="match status" value="1"/>
</dbReference>
<dbReference type="Pfam" id="PF07734">
    <property type="entry name" value="FBA_1"/>
    <property type="match status" value="1"/>
</dbReference>
<proteinExistence type="predicted"/>